<protein>
    <recommendedName>
        <fullName evidence="2">Retrotransposon gag domain-containing protein</fullName>
    </recommendedName>
</protein>
<dbReference type="EMBL" id="JBANAX010000670">
    <property type="protein sequence ID" value="KAL1198241.1"/>
    <property type="molecule type" value="Genomic_DNA"/>
</dbReference>
<dbReference type="Pfam" id="PF03732">
    <property type="entry name" value="Retrotrans_gag"/>
    <property type="match status" value="1"/>
</dbReference>
<feature type="domain" description="Retrotransposon gag" evidence="2">
    <location>
        <begin position="117"/>
        <end position="209"/>
    </location>
</feature>
<evidence type="ECO:0000313" key="3">
    <source>
        <dbReference type="EMBL" id="KAL1198241.1"/>
    </source>
</evidence>
<dbReference type="AlphaFoldDB" id="A0ABD1AHE1"/>
<feature type="coiled-coil region" evidence="1">
    <location>
        <begin position="13"/>
        <end position="40"/>
    </location>
</feature>
<evidence type="ECO:0000313" key="4">
    <source>
        <dbReference type="Proteomes" id="UP001558713"/>
    </source>
</evidence>
<evidence type="ECO:0000256" key="1">
    <source>
        <dbReference type="SAM" id="Coils"/>
    </source>
</evidence>
<dbReference type="InterPro" id="IPR005162">
    <property type="entry name" value="Retrotrans_gag_dom"/>
</dbReference>
<proteinExistence type="predicted"/>
<sequence>MGDNIDDNNVVAQTQKAVLLQQMQQEIQQLKAQQQAQHRAIGEVDTPHTYYQNRAAICPPEPARHDFEIKPQMISLVKQHLFHGLPAENPMEHIETFEEICSTSKPNGVPPGYLKCKLFRHSLADKADRWLKSLPPRTLTTWPEVRACFLDHFFTKSKTALLKNRITSFEQYSGESFCEAWERFKEYRRECPHHGYSEEQLLSTFYDGVEWDYKHALNAASNGDFMIKSIAGANKLIENLAASSNNRCPEYERSKHDSGSGESQRLDDLNAKVELLLKANQRGVH</sequence>
<gene>
    <name evidence="3" type="ORF">V5N11_026910</name>
</gene>
<accession>A0ABD1AHE1</accession>
<reference evidence="3 4" key="1">
    <citation type="submission" date="2024-04" db="EMBL/GenBank/DDBJ databases">
        <title>Genome assembly C_amara_ONT_v2.</title>
        <authorList>
            <person name="Yant L."/>
            <person name="Moore C."/>
            <person name="Slenker M."/>
        </authorList>
    </citation>
    <scope>NUCLEOTIDE SEQUENCE [LARGE SCALE GENOMIC DNA]</scope>
    <source>
        <tissue evidence="3">Leaf</tissue>
    </source>
</reference>
<comment type="caution">
    <text evidence="3">The sequence shown here is derived from an EMBL/GenBank/DDBJ whole genome shotgun (WGS) entry which is preliminary data.</text>
</comment>
<name>A0ABD1AHE1_CARAN</name>
<keyword evidence="1" id="KW-0175">Coiled coil</keyword>
<keyword evidence="4" id="KW-1185">Reference proteome</keyword>
<dbReference type="Proteomes" id="UP001558713">
    <property type="component" value="Unassembled WGS sequence"/>
</dbReference>
<dbReference type="PANTHER" id="PTHR33223">
    <property type="entry name" value="CCHC-TYPE DOMAIN-CONTAINING PROTEIN"/>
    <property type="match status" value="1"/>
</dbReference>
<organism evidence="3 4">
    <name type="scientific">Cardamine amara subsp. amara</name>
    <dbReference type="NCBI Taxonomy" id="228776"/>
    <lineage>
        <taxon>Eukaryota</taxon>
        <taxon>Viridiplantae</taxon>
        <taxon>Streptophyta</taxon>
        <taxon>Embryophyta</taxon>
        <taxon>Tracheophyta</taxon>
        <taxon>Spermatophyta</taxon>
        <taxon>Magnoliopsida</taxon>
        <taxon>eudicotyledons</taxon>
        <taxon>Gunneridae</taxon>
        <taxon>Pentapetalae</taxon>
        <taxon>rosids</taxon>
        <taxon>malvids</taxon>
        <taxon>Brassicales</taxon>
        <taxon>Brassicaceae</taxon>
        <taxon>Cardamineae</taxon>
        <taxon>Cardamine</taxon>
    </lineage>
</organism>
<dbReference type="PANTHER" id="PTHR33223:SF11">
    <property type="entry name" value="ELEMENT PROTEIN, PUTATIVE-RELATED"/>
    <property type="match status" value="1"/>
</dbReference>
<evidence type="ECO:0000259" key="2">
    <source>
        <dbReference type="Pfam" id="PF03732"/>
    </source>
</evidence>